<dbReference type="PANTHER" id="PTHR11017">
    <property type="entry name" value="LEUCINE-RICH REPEAT-CONTAINING PROTEIN"/>
    <property type="match status" value="1"/>
</dbReference>
<dbReference type="Gene3D" id="3.40.50.300">
    <property type="entry name" value="P-loop containing nucleotide triphosphate hydrolases"/>
    <property type="match status" value="1"/>
</dbReference>
<dbReference type="Gene3D" id="1.10.8.430">
    <property type="entry name" value="Helical domain of apoptotic protease-activating factors"/>
    <property type="match status" value="1"/>
</dbReference>
<protein>
    <submittedName>
        <fullName evidence="3">Disease resistance protein RPV1-like</fullName>
    </submittedName>
</protein>
<keyword evidence="2" id="KW-1185">Reference proteome</keyword>
<dbReference type="Proteomes" id="UP001652623">
    <property type="component" value="Chromosome 6"/>
</dbReference>
<dbReference type="Pfam" id="PF00931">
    <property type="entry name" value="NB-ARC"/>
    <property type="match status" value="1"/>
</dbReference>
<evidence type="ECO:0000313" key="3">
    <source>
        <dbReference type="RefSeq" id="XP_060673935.1"/>
    </source>
</evidence>
<gene>
    <name evidence="3" type="primary">LOC132804058</name>
</gene>
<dbReference type="SUPFAM" id="SSF52540">
    <property type="entry name" value="P-loop containing nucleoside triphosphate hydrolases"/>
    <property type="match status" value="1"/>
</dbReference>
<name>A0ABM4AB29_ZIZJJ</name>
<evidence type="ECO:0000313" key="2">
    <source>
        <dbReference type="Proteomes" id="UP001652623"/>
    </source>
</evidence>
<accession>A0ABM4AB29</accession>
<feature type="domain" description="NB-ARC" evidence="1">
    <location>
        <begin position="7"/>
        <end position="86"/>
    </location>
</feature>
<dbReference type="InterPro" id="IPR027417">
    <property type="entry name" value="P-loop_NTPase"/>
</dbReference>
<organism evidence="2 3">
    <name type="scientific">Ziziphus jujuba</name>
    <name type="common">Chinese jujube</name>
    <name type="synonym">Ziziphus sativa</name>
    <dbReference type="NCBI Taxonomy" id="326968"/>
    <lineage>
        <taxon>Eukaryota</taxon>
        <taxon>Viridiplantae</taxon>
        <taxon>Streptophyta</taxon>
        <taxon>Embryophyta</taxon>
        <taxon>Tracheophyta</taxon>
        <taxon>Spermatophyta</taxon>
        <taxon>Magnoliopsida</taxon>
        <taxon>eudicotyledons</taxon>
        <taxon>Gunneridae</taxon>
        <taxon>Pentapetalae</taxon>
        <taxon>rosids</taxon>
        <taxon>fabids</taxon>
        <taxon>Rosales</taxon>
        <taxon>Rhamnaceae</taxon>
        <taxon>Paliureae</taxon>
        <taxon>Ziziphus</taxon>
    </lineage>
</organism>
<dbReference type="InterPro" id="IPR002182">
    <property type="entry name" value="NB-ARC"/>
</dbReference>
<sequence>MAASSFIHGKLSRLKVLIVLDDVDSSKQLDDIVGPYDHFAPGSIIIVTTKNKQVLIEKEADDIYKLAGLNHKESLELFNLHAFGNNSPSKDYEMLVNHATRYADGHPLALKVLGSFLHSKSTDEWEKCIK</sequence>
<evidence type="ECO:0000259" key="1">
    <source>
        <dbReference type="Pfam" id="PF00931"/>
    </source>
</evidence>
<proteinExistence type="predicted"/>
<reference evidence="3" key="1">
    <citation type="submission" date="2025-08" db="UniProtKB">
        <authorList>
            <consortium name="RefSeq"/>
        </authorList>
    </citation>
    <scope>IDENTIFICATION</scope>
    <source>
        <tissue evidence="3">Seedling</tissue>
    </source>
</reference>
<dbReference type="RefSeq" id="XP_060673935.1">
    <property type="nucleotide sequence ID" value="XM_060817952.1"/>
</dbReference>
<dbReference type="GeneID" id="132804058"/>
<dbReference type="PANTHER" id="PTHR11017:SF479">
    <property type="entry name" value="DISEASE RESISTANCE PROTEIN (TIR-NBS-LRR CLASS) FAMILY"/>
    <property type="match status" value="1"/>
</dbReference>
<dbReference type="PRINTS" id="PR00364">
    <property type="entry name" value="DISEASERSIST"/>
</dbReference>
<dbReference type="InterPro" id="IPR042197">
    <property type="entry name" value="Apaf_helical"/>
</dbReference>
<dbReference type="InterPro" id="IPR044974">
    <property type="entry name" value="Disease_R_plants"/>
</dbReference>